<protein>
    <recommendedName>
        <fullName evidence="6">Steroid 5-alpha reductase C-terminal domain-containing protein</fullName>
    </recommendedName>
</protein>
<dbReference type="Gene3D" id="1.20.120.1630">
    <property type="match status" value="1"/>
</dbReference>
<keyword evidence="3" id="KW-1133">Transmembrane helix</keyword>
<proteinExistence type="predicted"/>
<dbReference type="PANTHER" id="PTHR43847">
    <property type="entry name" value="BLL3993 PROTEIN"/>
    <property type="match status" value="1"/>
</dbReference>
<feature type="non-terminal residue" evidence="5">
    <location>
        <position position="1"/>
    </location>
</feature>
<organism evidence="5">
    <name type="scientific">marine metagenome</name>
    <dbReference type="NCBI Taxonomy" id="408172"/>
    <lineage>
        <taxon>unclassified sequences</taxon>
        <taxon>metagenomes</taxon>
        <taxon>ecological metagenomes</taxon>
    </lineage>
</organism>
<comment type="subcellular location">
    <subcellularLocation>
        <location evidence="1">Membrane</location>
        <topology evidence="1">Multi-pass membrane protein</topology>
    </subcellularLocation>
</comment>
<dbReference type="Pfam" id="PF04140">
    <property type="entry name" value="ICMT"/>
    <property type="match status" value="1"/>
</dbReference>
<dbReference type="EMBL" id="UINC01134719">
    <property type="protein sequence ID" value="SVD18432.1"/>
    <property type="molecule type" value="Genomic_DNA"/>
</dbReference>
<accession>A0A382T9I3</accession>
<dbReference type="AlphaFoldDB" id="A0A382T9I3"/>
<dbReference type="PANTHER" id="PTHR43847:SF1">
    <property type="entry name" value="BLL3993 PROTEIN"/>
    <property type="match status" value="1"/>
</dbReference>
<keyword evidence="4" id="KW-0472">Membrane</keyword>
<evidence type="ECO:0000256" key="3">
    <source>
        <dbReference type="ARBA" id="ARBA00022989"/>
    </source>
</evidence>
<keyword evidence="2" id="KW-0812">Transmembrane</keyword>
<dbReference type="GO" id="GO:0004671">
    <property type="term" value="F:protein C-terminal S-isoprenylcysteine carboxyl O-methyltransferase activity"/>
    <property type="evidence" value="ECO:0007669"/>
    <property type="project" value="InterPro"/>
</dbReference>
<evidence type="ECO:0000256" key="2">
    <source>
        <dbReference type="ARBA" id="ARBA00022692"/>
    </source>
</evidence>
<dbReference type="InterPro" id="IPR007269">
    <property type="entry name" value="ICMT_MeTrfase"/>
</dbReference>
<reference evidence="5" key="1">
    <citation type="submission" date="2018-05" db="EMBL/GenBank/DDBJ databases">
        <authorList>
            <person name="Lanie J.A."/>
            <person name="Ng W.-L."/>
            <person name="Kazmierczak K.M."/>
            <person name="Andrzejewski T.M."/>
            <person name="Davidsen T.M."/>
            <person name="Wayne K.J."/>
            <person name="Tettelin H."/>
            <person name="Glass J.I."/>
            <person name="Rusch D."/>
            <person name="Podicherti R."/>
            <person name="Tsui H.-C.T."/>
            <person name="Winkler M.E."/>
        </authorList>
    </citation>
    <scope>NUCLEOTIDE SEQUENCE</scope>
</reference>
<sequence length="114" mass="13266">GMFLFITGCALIGMTIAQNQFATPTILDVSERHQQLVDTGFYAWIRHPMYTGIMIWMVGTGLWLESYAAALSTAFLCPLFVFRIRTEENILNEKLPGYEKYILKVKYRLFPYIW</sequence>
<dbReference type="GO" id="GO:0016020">
    <property type="term" value="C:membrane"/>
    <property type="evidence" value="ECO:0007669"/>
    <property type="project" value="UniProtKB-SubCell"/>
</dbReference>
<dbReference type="InterPro" id="IPR052527">
    <property type="entry name" value="Metal_cation-efflux_comp"/>
</dbReference>
<evidence type="ECO:0000313" key="5">
    <source>
        <dbReference type="EMBL" id="SVD18432.1"/>
    </source>
</evidence>
<evidence type="ECO:0000256" key="1">
    <source>
        <dbReference type="ARBA" id="ARBA00004141"/>
    </source>
</evidence>
<evidence type="ECO:0008006" key="6">
    <source>
        <dbReference type="Google" id="ProtNLM"/>
    </source>
</evidence>
<name>A0A382T9I3_9ZZZZ</name>
<gene>
    <name evidence="5" type="ORF">METZ01_LOCUS371286</name>
</gene>
<evidence type="ECO:0000256" key="4">
    <source>
        <dbReference type="ARBA" id="ARBA00023136"/>
    </source>
</evidence>